<gene>
    <name evidence="4" type="ordered locus">Amet_1908</name>
</gene>
<dbReference type="InterPro" id="IPR050109">
    <property type="entry name" value="HTH-type_TetR-like_transc_reg"/>
</dbReference>
<dbReference type="GO" id="GO:0003677">
    <property type="term" value="F:DNA binding"/>
    <property type="evidence" value="ECO:0007669"/>
    <property type="project" value="UniProtKB-UniRule"/>
</dbReference>
<evidence type="ECO:0000259" key="3">
    <source>
        <dbReference type="PROSITE" id="PS50977"/>
    </source>
</evidence>
<dbReference type="SUPFAM" id="SSF46689">
    <property type="entry name" value="Homeodomain-like"/>
    <property type="match status" value="1"/>
</dbReference>
<dbReference type="EMBL" id="CP000724">
    <property type="protein sequence ID" value="ABR48072.1"/>
    <property type="molecule type" value="Genomic_DNA"/>
</dbReference>
<sequence length="238" mass="28016">MITNPFTQLELNVYQKRTLDILEISESILLRYGYSKSTIDEIASVAKLGKGTIYLHWKSKDELFQALFHKISAEIIYQVLLEVQKDKSIVHFDKFISTIYRICYDRELIVALFTKDTKLLGRFIDKKNSSQSQEMKFKSLTNSLQMYRQYNLVKEDVSIKTQTHTIHMLLIGIFTYDNYIAEDLNINKKVEILENIIRNTFVTDTCIKIEDSLYNFILKSLKNLLYFYTDQALNKTIK</sequence>
<evidence type="ECO:0000256" key="2">
    <source>
        <dbReference type="PROSITE-ProRule" id="PRU00335"/>
    </source>
</evidence>
<proteinExistence type="predicted"/>
<dbReference type="HOGENOM" id="CLU_069356_3_0_9"/>
<feature type="DNA-binding region" description="H-T-H motif" evidence="2">
    <location>
        <begin position="38"/>
        <end position="57"/>
    </location>
</feature>
<name>A6TPF4_ALKMQ</name>
<organism evidence="4 5">
    <name type="scientific">Alkaliphilus metalliredigens (strain QYMF)</name>
    <dbReference type="NCBI Taxonomy" id="293826"/>
    <lineage>
        <taxon>Bacteria</taxon>
        <taxon>Bacillati</taxon>
        <taxon>Bacillota</taxon>
        <taxon>Clostridia</taxon>
        <taxon>Peptostreptococcales</taxon>
        <taxon>Natronincolaceae</taxon>
        <taxon>Alkaliphilus</taxon>
    </lineage>
</organism>
<dbReference type="InterPro" id="IPR023772">
    <property type="entry name" value="DNA-bd_HTH_TetR-type_CS"/>
</dbReference>
<accession>A6TPF4</accession>
<dbReference type="InterPro" id="IPR009057">
    <property type="entry name" value="Homeodomain-like_sf"/>
</dbReference>
<dbReference type="GO" id="GO:0006355">
    <property type="term" value="P:regulation of DNA-templated transcription"/>
    <property type="evidence" value="ECO:0007669"/>
    <property type="project" value="UniProtKB-ARBA"/>
</dbReference>
<dbReference type="PRINTS" id="PR00455">
    <property type="entry name" value="HTHTETR"/>
</dbReference>
<keyword evidence="1 2" id="KW-0238">DNA-binding</keyword>
<feature type="domain" description="HTH tetR-type" evidence="3">
    <location>
        <begin position="15"/>
        <end position="75"/>
    </location>
</feature>
<protein>
    <submittedName>
        <fullName evidence="4">Transcriptional regulator, TetR family</fullName>
    </submittedName>
</protein>
<dbReference type="KEGG" id="amt:Amet_1908"/>
<evidence type="ECO:0000256" key="1">
    <source>
        <dbReference type="ARBA" id="ARBA00023125"/>
    </source>
</evidence>
<evidence type="ECO:0000313" key="4">
    <source>
        <dbReference type="EMBL" id="ABR48072.1"/>
    </source>
</evidence>
<dbReference type="AlphaFoldDB" id="A6TPF4"/>
<dbReference type="PROSITE" id="PS01081">
    <property type="entry name" value="HTH_TETR_1"/>
    <property type="match status" value="1"/>
</dbReference>
<dbReference type="PANTHER" id="PTHR30328">
    <property type="entry name" value="TRANSCRIPTIONAL REPRESSOR"/>
    <property type="match status" value="1"/>
</dbReference>
<keyword evidence="5" id="KW-1185">Reference proteome</keyword>
<dbReference type="Pfam" id="PF00440">
    <property type="entry name" value="TetR_N"/>
    <property type="match status" value="1"/>
</dbReference>
<dbReference type="Proteomes" id="UP000001572">
    <property type="component" value="Chromosome"/>
</dbReference>
<reference evidence="5" key="1">
    <citation type="journal article" date="2016" name="Genome Announc.">
        <title>Complete genome sequence of Alkaliphilus metalliredigens strain QYMF, an alkaliphilic and metal-reducing bacterium isolated from borax-contaminated leachate ponds.</title>
        <authorList>
            <person name="Hwang C."/>
            <person name="Copeland A."/>
            <person name="Lucas S."/>
            <person name="Lapidus A."/>
            <person name="Barry K."/>
            <person name="Detter J.C."/>
            <person name="Glavina Del Rio T."/>
            <person name="Hammon N."/>
            <person name="Israni S."/>
            <person name="Dalin E."/>
            <person name="Tice H."/>
            <person name="Pitluck S."/>
            <person name="Chertkov O."/>
            <person name="Brettin T."/>
            <person name="Bruce D."/>
            <person name="Han C."/>
            <person name="Schmutz J."/>
            <person name="Larimer F."/>
            <person name="Land M.L."/>
            <person name="Hauser L."/>
            <person name="Kyrpides N."/>
            <person name="Mikhailova N."/>
            <person name="Ye Q."/>
            <person name="Zhou J."/>
            <person name="Richardson P."/>
            <person name="Fields M.W."/>
        </authorList>
    </citation>
    <scope>NUCLEOTIDE SEQUENCE [LARGE SCALE GENOMIC DNA]</scope>
    <source>
        <strain evidence="5">QYMF</strain>
    </source>
</reference>
<dbReference type="InterPro" id="IPR001647">
    <property type="entry name" value="HTH_TetR"/>
</dbReference>
<dbReference type="Gene3D" id="1.10.357.10">
    <property type="entry name" value="Tetracycline Repressor, domain 2"/>
    <property type="match status" value="1"/>
</dbReference>
<dbReference type="PANTHER" id="PTHR30328:SF54">
    <property type="entry name" value="HTH-TYPE TRANSCRIPTIONAL REPRESSOR SCO4008"/>
    <property type="match status" value="1"/>
</dbReference>
<evidence type="ECO:0000313" key="5">
    <source>
        <dbReference type="Proteomes" id="UP000001572"/>
    </source>
</evidence>
<dbReference type="eggNOG" id="COG1309">
    <property type="taxonomic scope" value="Bacteria"/>
</dbReference>
<dbReference type="STRING" id="293826.Amet_1908"/>
<dbReference type="PROSITE" id="PS50977">
    <property type="entry name" value="HTH_TETR_2"/>
    <property type="match status" value="1"/>
</dbReference>